<name>A0A2M8GN93_9BACT</name>
<protein>
    <recommendedName>
        <fullName evidence="3">Polymerase nucleotidyl transferase domain-containing protein</fullName>
    </recommendedName>
</protein>
<gene>
    <name evidence="1" type="ORF">CO007_01800</name>
</gene>
<reference evidence="2" key="1">
    <citation type="submission" date="2017-09" db="EMBL/GenBank/DDBJ databases">
        <title>Depth-based differentiation of microbial function through sediment-hosted aquifers and enrichment of novel symbionts in the deep terrestrial subsurface.</title>
        <authorList>
            <person name="Probst A.J."/>
            <person name="Ladd B."/>
            <person name="Jarett J.K."/>
            <person name="Geller-Mcgrath D.E."/>
            <person name="Sieber C.M.K."/>
            <person name="Emerson J.B."/>
            <person name="Anantharaman K."/>
            <person name="Thomas B.C."/>
            <person name="Malmstrom R."/>
            <person name="Stieglmeier M."/>
            <person name="Klingl A."/>
            <person name="Woyke T."/>
            <person name="Ryan C.M."/>
            <person name="Banfield J.F."/>
        </authorList>
    </citation>
    <scope>NUCLEOTIDE SEQUENCE [LARGE SCALE GENOMIC DNA]</scope>
</reference>
<evidence type="ECO:0000313" key="1">
    <source>
        <dbReference type="EMBL" id="PJC82002.1"/>
    </source>
</evidence>
<dbReference type="AlphaFoldDB" id="A0A2M8GN93"/>
<comment type="caution">
    <text evidence="1">The sequence shown here is derived from an EMBL/GenBank/DDBJ whole genome shotgun (WGS) entry which is preliminary data.</text>
</comment>
<organism evidence="1 2">
    <name type="scientific">Candidatus Roizmanbacteria bacterium CG_4_8_14_3_um_filter_36_10</name>
    <dbReference type="NCBI Taxonomy" id="1974834"/>
    <lineage>
        <taxon>Bacteria</taxon>
        <taxon>Candidatus Roizmaniibacteriota</taxon>
    </lineage>
</organism>
<proteinExistence type="predicted"/>
<sequence length="339" mass="40137">MKQLNNKTRLCQGYGGQAIKIIKYFSFFQYPPTFDEIYTFFSKKTSKKALKTAILKLEQQKKIKRIINCKLKIENCSRYTVGEYTTRPPASKFQIEEYREKYFRSKKKLNNWRFKLYIKLLSFFPQIKLVGLSGSISMMNATENDDVDLFIITTNNRLFTGRLITLVLAETLGLRRRRHLDKRLTDDNVTIEQCNNLNRNKVCLNLFFDESNLAVPKFKQSEYVGHEVLQMKPLISKDKAYVRFLEANGWIYRLFPNSKSKIQRSNIKSNPKLKVQKFRFLILSLICHLNFVIWISNKIESSVKNLQLSLIRRHQTTEIITDTQLWFHPEDFEKKLSIL</sequence>
<evidence type="ECO:0008006" key="3">
    <source>
        <dbReference type="Google" id="ProtNLM"/>
    </source>
</evidence>
<evidence type="ECO:0000313" key="2">
    <source>
        <dbReference type="Proteomes" id="UP000229370"/>
    </source>
</evidence>
<accession>A0A2M8GN93</accession>
<dbReference type="EMBL" id="PFQK01000033">
    <property type="protein sequence ID" value="PJC82002.1"/>
    <property type="molecule type" value="Genomic_DNA"/>
</dbReference>
<dbReference type="Proteomes" id="UP000229370">
    <property type="component" value="Unassembled WGS sequence"/>
</dbReference>